<evidence type="ECO:0000313" key="7">
    <source>
        <dbReference type="Proteomes" id="UP000245380"/>
    </source>
</evidence>
<dbReference type="Pfam" id="PF01988">
    <property type="entry name" value="VIT1"/>
    <property type="match status" value="1"/>
</dbReference>
<keyword evidence="7" id="KW-1185">Reference proteome</keyword>
<reference evidence="6 7" key="1">
    <citation type="submission" date="2016-11" db="EMBL/GenBank/DDBJ databases">
        <title>Comparative genomics of Acidibacillus ferroxidans species.</title>
        <authorList>
            <person name="Oliveira G."/>
            <person name="Nunes G."/>
            <person name="Oliveira R."/>
            <person name="Araujo F."/>
            <person name="Salim A."/>
            <person name="Scholte L."/>
            <person name="Morais D."/>
            <person name="Nancucheo I."/>
            <person name="Johnson D.B."/>
            <person name="Grail B."/>
            <person name="Bittencourt J."/>
            <person name="Valadares R."/>
        </authorList>
    </citation>
    <scope>NUCLEOTIDE SEQUENCE [LARGE SCALE GENOMIC DNA]</scope>
    <source>
        <strain evidence="6 7">Y002</strain>
    </source>
</reference>
<dbReference type="GO" id="GO:0005384">
    <property type="term" value="F:manganese ion transmembrane transporter activity"/>
    <property type="evidence" value="ECO:0007669"/>
    <property type="project" value="InterPro"/>
</dbReference>
<feature type="transmembrane region" description="Helical" evidence="5">
    <location>
        <begin position="222"/>
        <end position="244"/>
    </location>
</feature>
<protein>
    <recommendedName>
        <fullName evidence="8">VIT family protein</fullName>
    </recommendedName>
</protein>
<evidence type="ECO:0000256" key="2">
    <source>
        <dbReference type="ARBA" id="ARBA00022692"/>
    </source>
</evidence>
<accession>A0A2U3D9C2</accession>
<feature type="transmembrane region" description="Helical" evidence="5">
    <location>
        <begin position="162"/>
        <end position="183"/>
    </location>
</feature>
<evidence type="ECO:0008006" key="8">
    <source>
        <dbReference type="Google" id="ProtNLM"/>
    </source>
</evidence>
<feature type="transmembrane region" description="Helical" evidence="5">
    <location>
        <begin position="189"/>
        <end position="210"/>
    </location>
</feature>
<dbReference type="OrthoDB" id="108443at2"/>
<dbReference type="EMBL" id="MPDK01000008">
    <property type="protein sequence ID" value="PWI57876.1"/>
    <property type="molecule type" value="Genomic_DNA"/>
</dbReference>
<comment type="subcellular location">
    <subcellularLocation>
        <location evidence="1">Endomembrane system</location>
        <topology evidence="1">Multi-pass membrane protein</topology>
    </subcellularLocation>
</comment>
<dbReference type="PANTHER" id="PTHR31851">
    <property type="entry name" value="FE(2+)/MN(2+) TRANSPORTER PCL1"/>
    <property type="match status" value="1"/>
</dbReference>
<evidence type="ECO:0000313" key="6">
    <source>
        <dbReference type="EMBL" id="PWI57876.1"/>
    </source>
</evidence>
<proteinExistence type="predicted"/>
<evidence type="ECO:0000256" key="1">
    <source>
        <dbReference type="ARBA" id="ARBA00004127"/>
    </source>
</evidence>
<feature type="transmembrane region" description="Helical" evidence="5">
    <location>
        <begin position="31"/>
        <end position="53"/>
    </location>
</feature>
<evidence type="ECO:0000256" key="5">
    <source>
        <dbReference type="SAM" id="Phobius"/>
    </source>
</evidence>
<comment type="caution">
    <text evidence="6">The sequence shown here is derived from an EMBL/GenBank/DDBJ whole genome shotgun (WGS) entry which is preliminary data.</text>
</comment>
<evidence type="ECO:0000256" key="4">
    <source>
        <dbReference type="ARBA" id="ARBA00023136"/>
    </source>
</evidence>
<feature type="transmembrane region" description="Helical" evidence="5">
    <location>
        <begin position="59"/>
        <end position="81"/>
    </location>
</feature>
<name>A0A2U3D9C2_SULT2</name>
<sequence length="246" mass="26167">MSTEHLAESLQRILGRETWHKRASTGWLGDAIYGVNDGLGAIFGIIAGVAGYTANSHTVLVSGFFGAVASTLSMGAGAWLATRSENELHHSEIEHERREIKEDPALEREELSLLYQLKGFTQAEAEEITERLAVDEDQFTKAMIQEELGFQEDAKGNPWTSAAVGSLSTFIGGVLPLIPFLFLSGVPGMVAAAIVSILAHFAVGAAKSIVTARSWWASGLEMTAAGIIVGIVSYGIGVLGTTLIHV</sequence>
<dbReference type="GO" id="GO:0012505">
    <property type="term" value="C:endomembrane system"/>
    <property type="evidence" value="ECO:0007669"/>
    <property type="project" value="UniProtKB-SubCell"/>
</dbReference>
<organism evidence="6 7">
    <name type="scientific">Sulfoacidibacillus thermotolerans</name>
    <name type="common">Acidibacillus sulfuroxidans</name>
    <dbReference type="NCBI Taxonomy" id="1765684"/>
    <lineage>
        <taxon>Bacteria</taxon>
        <taxon>Bacillati</taxon>
        <taxon>Bacillota</taxon>
        <taxon>Bacilli</taxon>
        <taxon>Bacillales</taxon>
        <taxon>Alicyclobacillaceae</taxon>
        <taxon>Sulfoacidibacillus</taxon>
    </lineage>
</organism>
<keyword evidence="2 5" id="KW-0812">Transmembrane</keyword>
<dbReference type="Proteomes" id="UP000245380">
    <property type="component" value="Unassembled WGS sequence"/>
</dbReference>
<dbReference type="InterPro" id="IPR008217">
    <property type="entry name" value="Ccc1_fam"/>
</dbReference>
<dbReference type="AlphaFoldDB" id="A0A2U3D9C2"/>
<keyword evidence="3 5" id="KW-1133">Transmembrane helix</keyword>
<dbReference type="GO" id="GO:0030026">
    <property type="term" value="P:intracellular manganese ion homeostasis"/>
    <property type="evidence" value="ECO:0007669"/>
    <property type="project" value="InterPro"/>
</dbReference>
<evidence type="ECO:0000256" key="3">
    <source>
        <dbReference type="ARBA" id="ARBA00022989"/>
    </source>
</evidence>
<gene>
    <name evidence="6" type="ORF">BM613_06315</name>
</gene>
<keyword evidence="4 5" id="KW-0472">Membrane</keyword>